<accession>A0A9P8FQN1</accession>
<comment type="catalytic activity">
    <reaction evidence="9">
        <text>feruloyl-polysaccharide + H2O = ferulate + polysaccharide.</text>
        <dbReference type="EC" id="3.1.1.73"/>
    </reaction>
</comment>
<keyword evidence="11" id="KW-0472">Membrane</keyword>
<comment type="similarity">
    <text evidence="1 10">Belongs to the tannase family.</text>
</comment>
<reference evidence="12" key="1">
    <citation type="journal article" date="2021" name="J Fungi (Basel)">
        <title>Virulence traits and population genomics of the black yeast Aureobasidium melanogenum.</title>
        <authorList>
            <person name="Cernosa A."/>
            <person name="Sun X."/>
            <person name="Gostincar C."/>
            <person name="Fang C."/>
            <person name="Gunde-Cimerman N."/>
            <person name="Song Z."/>
        </authorList>
    </citation>
    <scope>NUCLEOTIDE SEQUENCE</scope>
    <source>
        <strain evidence="12">EXF-9298</strain>
    </source>
</reference>
<evidence type="ECO:0000256" key="8">
    <source>
        <dbReference type="ARBA" id="ARBA00023157"/>
    </source>
</evidence>
<evidence type="ECO:0000256" key="6">
    <source>
        <dbReference type="ARBA" id="ARBA00022801"/>
    </source>
</evidence>
<organism evidence="12 13">
    <name type="scientific">Aureobasidium melanogenum</name>
    <name type="common">Aureobasidium pullulans var. melanogenum</name>
    <dbReference type="NCBI Taxonomy" id="46634"/>
    <lineage>
        <taxon>Eukaryota</taxon>
        <taxon>Fungi</taxon>
        <taxon>Dikarya</taxon>
        <taxon>Ascomycota</taxon>
        <taxon>Pezizomycotina</taxon>
        <taxon>Dothideomycetes</taxon>
        <taxon>Dothideomycetidae</taxon>
        <taxon>Dothideales</taxon>
        <taxon>Saccotheciaceae</taxon>
        <taxon>Aureobasidium</taxon>
    </lineage>
</organism>
<gene>
    <name evidence="12" type="ORF">KCU98_g8672</name>
</gene>
<evidence type="ECO:0000256" key="4">
    <source>
        <dbReference type="ARBA" id="ARBA00022723"/>
    </source>
</evidence>
<keyword evidence="7" id="KW-0106">Calcium</keyword>
<protein>
    <recommendedName>
        <fullName evidence="10">Carboxylic ester hydrolase</fullName>
        <ecNumber evidence="10">3.1.1.-</ecNumber>
    </recommendedName>
</protein>
<dbReference type="Pfam" id="PF07519">
    <property type="entry name" value="Tannase"/>
    <property type="match status" value="1"/>
</dbReference>
<keyword evidence="3" id="KW-0119">Carbohydrate metabolism</keyword>
<evidence type="ECO:0000256" key="1">
    <source>
        <dbReference type="ARBA" id="ARBA00006249"/>
    </source>
</evidence>
<keyword evidence="3" id="KW-0624">Polysaccharide degradation</keyword>
<keyword evidence="8" id="KW-1015">Disulfide bond</keyword>
<dbReference type="SUPFAM" id="SSF53474">
    <property type="entry name" value="alpha/beta-Hydrolases"/>
    <property type="match status" value="2"/>
</dbReference>
<keyword evidence="6 10" id="KW-0378">Hydrolase</keyword>
<dbReference type="EMBL" id="JAHFXS010001105">
    <property type="protein sequence ID" value="KAG9979597.1"/>
    <property type="molecule type" value="Genomic_DNA"/>
</dbReference>
<sequence length="705" mass="76130">MSSGSQGDNGTLVVAGPDTIQVADFYVKASILHPLVIGSIAIIVLFTSLRFFSNRSIAAMNVTDWIANVAIGSTLAGICNGNSLVRGLLSLCTILGFQYLMSFIEGPFPAMVHFISISQLISSIFHFSNKNTAGSAAAAASTVQAAASSSAVVAATSTSTFTTAAAVAATSSSAAQALSGCQALIQALSFPDQQVYVVDCEDITAGTALTLPNGPSNCNGGSVQIDLRRVTLNVVTSYASSNYVEVWLPTGQDAWNGRFMATDNKGLSGCPSYDDMIYTSSLGFSVVGDNGGHNNTEYLGMDAQQFLNNNELVIDWSYRARHAAVVAGKQVIKTNYGHAASYNYMIGCSNGGRQALQSAQMFPEDFDGIIAGSSASDFNHHIDWSGRMYVLTGADASDPKYLTYDDWVIVHNEVLQQCDEPLDGVADGIIEDSTICDFNATKLTCVGNQTDNCLTFQQTSTVWNVFSQLYDPDGNLYYPRFSPGAELYSSTNGVLHGVQGHVKDWFGAGVWNDSSWDPSTLSQTDYTKADETNVLHGNVSSFNSDLSAFHAAGKKLIMYHGLMDPAITPENSQRYYLNVARDMGLDHTGLDEFLRFFRISGMYHCTGGIGAWAFGQNGNAQNGTSNVVWDIVNWVEKGEAPDTMTGTKFVNDDPTQGVQMERHHCRFPYRTTYKGSGDSNDPDNWSCEMIDDWQKCGVYNVPRLC</sequence>
<keyword evidence="11" id="KW-1133">Transmembrane helix</keyword>
<keyword evidence="3" id="KW-0858">Xylan degradation</keyword>
<dbReference type="EC" id="3.1.1.-" evidence="10"/>
<proteinExistence type="inferred from homology"/>
<feature type="transmembrane region" description="Helical" evidence="11">
    <location>
        <begin position="31"/>
        <end position="52"/>
    </location>
</feature>
<dbReference type="GO" id="GO:0046872">
    <property type="term" value="F:metal ion binding"/>
    <property type="evidence" value="ECO:0007669"/>
    <property type="project" value="UniProtKB-KW"/>
</dbReference>
<comment type="caution">
    <text evidence="12">The sequence shown here is derived from an EMBL/GenBank/DDBJ whole genome shotgun (WGS) entry which is preliminary data.</text>
</comment>
<evidence type="ECO:0000256" key="2">
    <source>
        <dbReference type="ARBA" id="ARBA00022487"/>
    </source>
</evidence>
<keyword evidence="13" id="KW-1185">Reference proteome</keyword>
<dbReference type="InterPro" id="IPR029058">
    <property type="entry name" value="AB_hydrolase_fold"/>
</dbReference>
<dbReference type="AlphaFoldDB" id="A0A9P8FQN1"/>
<evidence type="ECO:0000256" key="10">
    <source>
        <dbReference type="RuleBase" id="RU361238"/>
    </source>
</evidence>
<evidence type="ECO:0000256" key="9">
    <source>
        <dbReference type="ARBA" id="ARBA00034075"/>
    </source>
</evidence>
<keyword evidence="4" id="KW-0479">Metal-binding</keyword>
<dbReference type="PANTHER" id="PTHR33938">
    <property type="entry name" value="FERULOYL ESTERASE B-RELATED"/>
    <property type="match status" value="1"/>
</dbReference>
<feature type="transmembrane region" description="Helical" evidence="11">
    <location>
        <begin position="59"/>
        <end position="78"/>
    </location>
</feature>
<evidence type="ECO:0000313" key="13">
    <source>
        <dbReference type="Proteomes" id="UP000729357"/>
    </source>
</evidence>
<dbReference type="Gene3D" id="3.40.50.1820">
    <property type="entry name" value="alpha/beta hydrolase"/>
    <property type="match status" value="1"/>
</dbReference>
<dbReference type="Proteomes" id="UP000729357">
    <property type="component" value="Unassembled WGS sequence"/>
</dbReference>
<evidence type="ECO:0000256" key="11">
    <source>
        <dbReference type="SAM" id="Phobius"/>
    </source>
</evidence>
<evidence type="ECO:0000256" key="5">
    <source>
        <dbReference type="ARBA" id="ARBA00022729"/>
    </source>
</evidence>
<reference evidence="12" key="2">
    <citation type="submission" date="2021-08" db="EMBL/GenBank/DDBJ databases">
        <authorList>
            <person name="Gostincar C."/>
            <person name="Sun X."/>
            <person name="Song Z."/>
            <person name="Gunde-Cimerman N."/>
        </authorList>
    </citation>
    <scope>NUCLEOTIDE SEQUENCE</scope>
    <source>
        <strain evidence="12">EXF-9298</strain>
    </source>
</reference>
<evidence type="ECO:0000313" key="12">
    <source>
        <dbReference type="EMBL" id="KAG9979597.1"/>
    </source>
</evidence>
<name>A0A9P8FQN1_AURME</name>
<dbReference type="GO" id="GO:0030600">
    <property type="term" value="F:feruloyl esterase activity"/>
    <property type="evidence" value="ECO:0007669"/>
    <property type="project" value="UniProtKB-EC"/>
</dbReference>
<dbReference type="InterPro" id="IPR011118">
    <property type="entry name" value="Tannase/feruloyl_esterase"/>
</dbReference>
<keyword evidence="2" id="KW-0719">Serine esterase</keyword>
<evidence type="ECO:0000256" key="7">
    <source>
        <dbReference type="ARBA" id="ARBA00022837"/>
    </source>
</evidence>
<keyword evidence="5" id="KW-0732">Signal</keyword>
<keyword evidence="11" id="KW-0812">Transmembrane</keyword>
<dbReference type="GO" id="GO:0045493">
    <property type="term" value="P:xylan catabolic process"/>
    <property type="evidence" value="ECO:0007669"/>
    <property type="project" value="UniProtKB-KW"/>
</dbReference>
<evidence type="ECO:0000256" key="3">
    <source>
        <dbReference type="ARBA" id="ARBA00022651"/>
    </source>
</evidence>
<feature type="non-terminal residue" evidence="12">
    <location>
        <position position="705"/>
    </location>
</feature>
<dbReference type="PANTHER" id="PTHR33938:SF15">
    <property type="entry name" value="FERULOYL ESTERASE B-RELATED"/>
    <property type="match status" value="1"/>
</dbReference>